<dbReference type="AlphaFoldDB" id="A0A820I6C0"/>
<dbReference type="SUPFAM" id="SSF49899">
    <property type="entry name" value="Concanavalin A-like lectins/glucanases"/>
    <property type="match status" value="1"/>
</dbReference>
<gene>
    <name evidence="1" type="ORF">OKA104_LOCUS46354</name>
</gene>
<dbReference type="Proteomes" id="UP000663881">
    <property type="component" value="Unassembled WGS sequence"/>
</dbReference>
<dbReference type="EMBL" id="CAJOAY010016726">
    <property type="protein sequence ID" value="CAF4303922.1"/>
    <property type="molecule type" value="Genomic_DNA"/>
</dbReference>
<proteinExistence type="predicted"/>
<sequence length="287" mass="31497">RSSLRQTVYLNGIHDGSRVTSGPYKGTASVLTVGAIPSFEERFIVNNGFIDKLIFVPRVKTTAELLDEATLVAYYPFDNSYTDLGPNQIISSTTVSTMFDSSGRFNQSLLINSTNLSYFQTTGFYYLGQTNYPYSFSLWIYPFVNNGTILQVSSLNGWCVPMIGFDISGRLTIQTMGSNGIYAASLTFDTLSLNQWTHVIMTYSTINGIQLFINGTFMVGNSTVTGYSASGQISTITIGTCLSPDTCAVNTTTIVQSQFQGKIDELKIFARELSLSDIGQLAQGQYF</sequence>
<name>A0A820I6C0_9BILA</name>
<dbReference type="InterPro" id="IPR013320">
    <property type="entry name" value="ConA-like_dom_sf"/>
</dbReference>
<evidence type="ECO:0000313" key="2">
    <source>
        <dbReference type="Proteomes" id="UP000663881"/>
    </source>
</evidence>
<comment type="caution">
    <text evidence="1">The sequence shown here is derived from an EMBL/GenBank/DDBJ whole genome shotgun (WGS) entry which is preliminary data.</text>
</comment>
<feature type="non-terminal residue" evidence="1">
    <location>
        <position position="1"/>
    </location>
</feature>
<accession>A0A820I6C0</accession>
<evidence type="ECO:0000313" key="1">
    <source>
        <dbReference type="EMBL" id="CAF4303922.1"/>
    </source>
</evidence>
<evidence type="ECO:0008006" key="3">
    <source>
        <dbReference type="Google" id="ProtNLM"/>
    </source>
</evidence>
<dbReference type="Pfam" id="PF13385">
    <property type="entry name" value="Laminin_G_3"/>
    <property type="match status" value="1"/>
</dbReference>
<protein>
    <recommendedName>
        <fullName evidence="3">LamG-like jellyroll fold domain-containing protein</fullName>
    </recommendedName>
</protein>
<reference evidence="1" key="1">
    <citation type="submission" date="2021-02" db="EMBL/GenBank/DDBJ databases">
        <authorList>
            <person name="Nowell W R."/>
        </authorList>
    </citation>
    <scope>NUCLEOTIDE SEQUENCE</scope>
</reference>
<dbReference type="Gene3D" id="2.60.120.200">
    <property type="match status" value="2"/>
</dbReference>
<organism evidence="1 2">
    <name type="scientific">Adineta steineri</name>
    <dbReference type="NCBI Taxonomy" id="433720"/>
    <lineage>
        <taxon>Eukaryota</taxon>
        <taxon>Metazoa</taxon>
        <taxon>Spiralia</taxon>
        <taxon>Gnathifera</taxon>
        <taxon>Rotifera</taxon>
        <taxon>Eurotatoria</taxon>
        <taxon>Bdelloidea</taxon>
        <taxon>Adinetida</taxon>
        <taxon>Adinetidae</taxon>
        <taxon>Adineta</taxon>
    </lineage>
</organism>